<comment type="caution">
    <text evidence="2">The sequence shown here is derived from an EMBL/GenBank/DDBJ whole genome shotgun (WGS) entry which is preliminary data.</text>
</comment>
<evidence type="ECO:0000313" key="3">
    <source>
        <dbReference type="Proteomes" id="UP000824232"/>
    </source>
</evidence>
<reference evidence="2" key="1">
    <citation type="submission" date="2020-10" db="EMBL/GenBank/DDBJ databases">
        <authorList>
            <person name="Gilroy R."/>
        </authorList>
    </citation>
    <scope>NUCLEOTIDE SEQUENCE</scope>
    <source>
        <strain evidence="2">CHK184-20233</strain>
    </source>
</reference>
<feature type="transmembrane region" description="Helical" evidence="1">
    <location>
        <begin position="44"/>
        <end position="61"/>
    </location>
</feature>
<keyword evidence="1" id="KW-0812">Transmembrane</keyword>
<keyword evidence="1" id="KW-0472">Membrane</keyword>
<feature type="transmembrane region" description="Helical" evidence="1">
    <location>
        <begin position="20"/>
        <end position="38"/>
    </location>
</feature>
<keyword evidence="1" id="KW-1133">Transmembrane helix</keyword>
<feature type="transmembrane region" description="Helical" evidence="1">
    <location>
        <begin position="68"/>
        <end position="87"/>
    </location>
</feature>
<protein>
    <submittedName>
        <fullName evidence="2">Phage holin family protein</fullName>
    </submittedName>
</protein>
<sequence>MKIIVTTKEKIRLNRFLEWLLYFASYSIVFFLVSKFFKTFYIDPHHPLLFSILASFIIYILNQTVKPLLVRFTIPVTALTFGLFYPFINLFILKLTDWILGKYFNLLDIWVALAISILISVANVLIEEFVIKPIIRKVKHHG</sequence>
<proteinExistence type="predicted"/>
<evidence type="ECO:0000313" key="2">
    <source>
        <dbReference type="EMBL" id="HIR59476.1"/>
    </source>
</evidence>
<dbReference type="InterPro" id="IPR007165">
    <property type="entry name" value="Phage_holin_4_2"/>
</dbReference>
<gene>
    <name evidence="2" type="ORF">IAB38_05435</name>
</gene>
<dbReference type="EMBL" id="DVHC01000055">
    <property type="protein sequence ID" value="HIR59476.1"/>
    <property type="molecule type" value="Genomic_DNA"/>
</dbReference>
<dbReference type="PANTHER" id="PTHR37309:SF1">
    <property type="entry name" value="SLR0284 PROTEIN"/>
    <property type="match status" value="1"/>
</dbReference>
<dbReference type="AlphaFoldDB" id="A0A9D1DV73"/>
<reference evidence="2" key="2">
    <citation type="journal article" date="2021" name="PeerJ">
        <title>Extensive microbial diversity within the chicken gut microbiome revealed by metagenomics and culture.</title>
        <authorList>
            <person name="Gilroy R."/>
            <person name="Ravi A."/>
            <person name="Getino M."/>
            <person name="Pursley I."/>
            <person name="Horton D.L."/>
            <person name="Alikhan N.F."/>
            <person name="Baker D."/>
            <person name="Gharbi K."/>
            <person name="Hall N."/>
            <person name="Watson M."/>
            <person name="Adriaenssens E.M."/>
            <person name="Foster-Nyarko E."/>
            <person name="Jarju S."/>
            <person name="Secka A."/>
            <person name="Antonio M."/>
            <person name="Oren A."/>
            <person name="Chaudhuri R.R."/>
            <person name="La Ragione R."/>
            <person name="Hildebrand F."/>
            <person name="Pallen M.J."/>
        </authorList>
    </citation>
    <scope>NUCLEOTIDE SEQUENCE</scope>
    <source>
        <strain evidence="2">CHK184-20233</strain>
    </source>
</reference>
<evidence type="ECO:0000256" key="1">
    <source>
        <dbReference type="SAM" id="Phobius"/>
    </source>
</evidence>
<dbReference type="Proteomes" id="UP000824232">
    <property type="component" value="Unassembled WGS sequence"/>
</dbReference>
<feature type="transmembrane region" description="Helical" evidence="1">
    <location>
        <begin position="107"/>
        <end position="126"/>
    </location>
</feature>
<organism evidence="2 3">
    <name type="scientific">Candidatus Onthousia excrementipullorum</name>
    <dbReference type="NCBI Taxonomy" id="2840884"/>
    <lineage>
        <taxon>Bacteria</taxon>
        <taxon>Bacillati</taxon>
        <taxon>Bacillota</taxon>
        <taxon>Bacilli</taxon>
        <taxon>Candidatus Onthousia</taxon>
    </lineage>
</organism>
<accession>A0A9D1DV73</accession>
<dbReference type="Pfam" id="PF04020">
    <property type="entry name" value="Phage_holin_4_2"/>
    <property type="match status" value="1"/>
</dbReference>
<name>A0A9D1DV73_9FIRM</name>
<dbReference type="PANTHER" id="PTHR37309">
    <property type="entry name" value="SLR0284 PROTEIN"/>
    <property type="match status" value="1"/>
</dbReference>